<proteinExistence type="inferred from homology"/>
<dbReference type="Proteomes" id="UP001056291">
    <property type="component" value="Chromosome"/>
</dbReference>
<keyword evidence="2 4" id="KW-0547">Nucleotide-binding</keyword>
<dbReference type="PANTHER" id="PTHR23407:SF1">
    <property type="entry name" value="5-FORMYLTETRAHYDROFOLATE CYCLO-LIGASE"/>
    <property type="match status" value="1"/>
</dbReference>
<dbReference type="GO" id="GO:0030272">
    <property type="term" value="F:5-formyltetrahydrofolate cyclo-ligase activity"/>
    <property type="evidence" value="ECO:0007669"/>
    <property type="project" value="UniProtKB-EC"/>
</dbReference>
<evidence type="ECO:0000256" key="2">
    <source>
        <dbReference type="ARBA" id="ARBA00022741"/>
    </source>
</evidence>
<dbReference type="Pfam" id="PF01812">
    <property type="entry name" value="5-FTHF_cyc-lig"/>
    <property type="match status" value="1"/>
</dbReference>
<comment type="cofactor">
    <cofactor evidence="4">
        <name>Mg(2+)</name>
        <dbReference type="ChEBI" id="CHEBI:18420"/>
    </cofactor>
</comment>
<comment type="catalytic activity">
    <reaction evidence="4">
        <text>(6S)-5-formyl-5,6,7,8-tetrahydrofolate + ATP = (6R)-5,10-methenyltetrahydrofolate + ADP + phosphate</text>
        <dbReference type="Rhea" id="RHEA:10488"/>
        <dbReference type="ChEBI" id="CHEBI:30616"/>
        <dbReference type="ChEBI" id="CHEBI:43474"/>
        <dbReference type="ChEBI" id="CHEBI:57455"/>
        <dbReference type="ChEBI" id="CHEBI:57457"/>
        <dbReference type="ChEBI" id="CHEBI:456216"/>
        <dbReference type="EC" id="6.3.3.2"/>
    </reaction>
</comment>
<sequence>MTSQASQKQVQRGHAQKIRDGLSVADAASLAADNFLHAFPPSKNETLSLYWPIGSELDTRPLLIKLHEAGVTCALPVIEKKNHPLFFRCWDPEMILQPGPFKVPVPPETAETVMPDVVITPLLAFDAAGYRLGYGGGFYDRTLEKLRRNSRCKAIGFGYVGQEVETVATDQYDQQLDAMVTERDVRIFT</sequence>
<dbReference type="PIRSF" id="PIRSF006806">
    <property type="entry name" value="FTHF_cligase"/>
    <property type="match status" value="1"/>
</dbReference>
<dbReference type="NCBIfam" id="TIGR02727">
    <property type="entry name" value="MTHFS_bact"/>
    <property type="match status" value="1"/>
</dbReference>
<accession>A0ABY4W686</accession>
<dbReference type="Gene3D" id="3.40.50.10420">
    <property type="entry name" value="NagB/RpiA/CoA transferase-like"/>
    <property type="match status" value="1"/>
</dbReference>
<dbReference type="PANTHER" id="PTHR23407">
    <property type="entry name" value="ATPASE INHIBITOR/5-FORMYLTETRAHYDROFOLATE CYCLO-LIGASE"/>
    <property type="match status" value="1"/>
</dbReference>
<keyword evidence="4" id="KW-0479">Metal-binding</keyword>
<keyword evidence="5" id="KW-0436">Ligase</keyword>
<dbReference type="RefSeq" id="WP_251936699.1">
    <property type="nucleotide sequence ID" value="NZ_CP098747.1"/>
</dbReference>
<keyword evidence="3 4" id="KW-0067">ATP-binding</keyword>
<protein>
    <recommendedName>
        <fullName evidence="4">5-formyltetrahydrofolate cyclo-ligase</fullName>
        <ecNumber evidence="4">6.3.3.2</ecNumber>
    </recommendedName>
</protein>
<evidence type="ECO:0000313" key="6">
    <source>
        <dbReference type="Proteomes" id="UP001056291"/>
    </source>
</evidence>
<dbReference type="SUPFAM" id="SSF100950">
    <property type="entry name" value="NagB/RpiA/CoA transferase-like"/>
    <property type="match status" value="1"/>
</dbReference>
<organism evidence="5 6">
    <name type="scientific">Sneathiella marina</name>
    <dbReference type="NCBI Taxonomy" id="2950108"/>
    <lineage>
        <taxon>Bacteria</taxon>
        <taxon>Pseudomonadati</taxon>
        <taxon>Pseudomonadota</taxon>
        <taxon>Alphaproteobacteria</taxon>
        <taxon>Sneathiellales</taxon>
        <taxon>Sneathiellaceae</taxon>
        <taxon>Sneathiella</taxon>
    </lineage>
</organism>
<evidence type="ECO:0000313" key="5">
    <source>
        <dbReference type="EMBL" id="USG62691.1"/>
    </source>
</evidence>
<evidence type="ECO:0000256" key="1">
    <source>
        <dbReference type="ARBA" id="ARBA00010638"/>
    </source>
</evidence>
<dbReference type="EMBL" id="CP098747">
    <property type="protein sequence ID" value="USG62691.1"/>
    <property type="molecule type" value="Genomic_DNA"/>
</dbReference>
<dbReference type="InterPro" id="IPR024185">
    <property type="entry name" value="FTHF_cligase-like_sf"/>
</dbReference>
<gene>
    <name evidence="5" type="ORF">NBZ79_06835</name>
</gene>
<dbReference type="EC" id="6.3.3.2" evidence="4"/>
<evidence type="ECO:0000256" key="3">
    <source>
        <dbReference type="ARBA" id="ARBA00022840"/>
    </source>
</evidence>
<evidence type="ECO:0000256" key="4">
    <source>
        <dbReference type="RuleBase" id="RU361279"/>
    </source>
</evidence>
<dbReference type="InterPro" id="IPR037171">
    <property type="entry name" value="NagB/RpiA_transferase-like"/>
</dbReference>
<keyword evidence="4" id="KW-0460">Magnesium</keyword>
<reference evidence="5" key="1">
    <citation type="submission" date="2022-06" db="EMBL/GenBank/DDBJ databases">
        <title>Sneathiella actinostolidae sp. nov., isolated from a sea anemonein the Western Pacific Ocean.</title>
        <authorList>
            <person name="Wei M.J."/>
        </authorList>
    </citation>
    <scope>NUCLEOTIDE SEQUENCE</scope>
    <source>
        <strain evidence="5">PHK-P5</strain>
    </source>
</reference>
<comment type="similarity">
    <text evidence="1 4">Belongs to the 5-formyltetrahydrofolate cyclo-ligase family.</text>
</comment>
<name>A0ABY4W686_9PROT</name>
<dbReference type="InterPro" id="IPR002698">
    <property type="entry name" value="FTHF_cligase"/>
</dbReference>
<keyword evidence="6" id="KW-1185">Reference proteome</keyword>